<accession>A0A9D7LQU1</accession>
<evidence type="ECO:0000256" key="9">
    <source>
        <dbReference type="ARBA" id="ARBA00023136"/>
    </source>
</evidence>
<evidence type="ECO:0000256" key="8">
    <source>
        <dbReference type="ARBA" id="ARBA00022927"/>
    </source>
</evidence>
<dbReference type="GO" id="GO:0005886">
    <property type="term" value="C:plasma membrane"/>
    <property type="evidence" value="ECO:0007669"/>
    <property type="project" value="UniProtKB-SubCell"/>
</dbReference>
<keyword evidence="11" id="KW-0969">Cilium</keyword>
<evidence type="ECO:0000313" key="12">
    <source>
        <dbReference type="Proteomes" id="UP000808146"/>
    </source>
</evidence>
<evidence type="ECO:0000256" key="7">
    <source>
        <dbReference type="ARBA" id="ARBA00022795"/>
    </source>
</evidence>
<dbReference type="Gene3D" id="1.10.287.1700">
    <property type="match status" value="1"/>
</dbReference>
<keyword evidence="11" id="KW-0966">Cell projection</keyword>
<evidence type="ECO:0000256" key="1">
    <source>
        <dbReference type="ARBA" id="ARBA00004413"/>
    </source>
</evidence>
<organism evidence="11 12">
    <name type="scientific">Candidatus Dechloromonas phosphorivorans</name>
    <dbReference type="NCBI Taxonomy" id="2899244"/>
    <lineage>
        <taxon>Bacteria</taxon>
        <taxon>Pseudomonadati</taxon>
        <taxon>Pseudomonadota</taxon>
        <taxon>Betaproteobacteria</taxon>
        <taxon>Rhodocyclales</taxon>
        <taxon>Azonexaceae</taxon>
        <taxon>Dechloromonas</taxon>
    </lineage>
</organism>
<evidence type="ECO:0000256" key="5">
    <source>
        <dbReference type="ARBA" id="ARBA00022475"/>
    </source>
</evidence>
<evidence type="ECO:0000256" key="2">
    <source>
        <dbReference type="ARBA" id="ARBA00010004"/>
    </source>
</evidence>
<dbReference type="AlphaFoldDB" id="A0A9D7LQU1"/>
<dbReference type="PIRSF" id="PIRSF019404">
    <property type="entry name" value="FliJ"/>
    <property type="match status" value="1"/>
</dbReference>
<dbReference type="NCBIfam" id="TIGR02473">
    <property type="entry name" value="flagell_FliJ"/>
    <property type="match status" value="1"/>
</dbReference>
<proteinExistence type="inferred from homology"/>
<name>A0A9D7LQU1_9RHOO</name>
<dbReference type="GO" id="GO:0003774">
    <property type="term" value="F:cytoskeletal motor activity"/>
    <property type="evidence" value="ECO:0007669"/>
    <property type="project" value="InterPro"/>
</dbReference>
<keyword evidence="6" id="KW-0145">Chemotaxis</keyword>
<evidence type="ECO:0000256" key="3">
    <source>
        <dbReference type="ARBA" id="ARBA00020392"/>
    </source>
</evidence>
<evidence type="ECO:0000313" key="11">
    <source>
        <dbReference type="EMBL" id="MBK8891429.1"/>
    </source>
</evidence>
<gene>
    <name evidence="11" type="primary">fliJ</name>
    <name evidence="11" type="ORF">IPN75_14210</name>
</gene>
<dbReference type="PANTHER" id="PTHR38786">
    <property type="entry name" value="FLAGELLAR FLIJ PROTEIN"/>
    <property type="match status" value="1"/>
</dbReference>
<comment type="subcellular location">
    <subcellularLocation>
        <location evidence="1">Cell membrane</location>
        <topology evidence="1">Peripheral membrane protein</topology>
        <orientation evidence="1">Cytoplasmic side</orientation>
    </subcellularLocation>
</comment>
<reference evidence="11" key="1">
    <citation type="submission" date="2020-10" db="EMBL/GenBank/DDBJ databases">
        <title>Connecting structure to function with the recovery of over 1000 high-quality activated sludge metagenome-assembled genomes encoding full-length rRNA genes using long-read sequencing.</title>
        <authorList>
            <person name="Singleton C.M."/>
            <person name="Petriglieri F."/>
            <person name="Kristensen J.M."/>
            <person name="Kirkegaard R.H."/>
            <person name="Michaelsen T.Y."/>
            <person name="Andersen M.H."/>
            <person name="Karst S.M."/>
            <person name="Dueholm M.S."/>
            <person name="Nielsen P.H."/>
            <person name="Albertsen M."/>
        </authorList>
    </citation>
    <scope>NUCLEOTIDE SEQUENCE</scope>
    <source>
        <strain evidence="11">OdNE_18-Q3-R46-58_BAT3C.305</strain>
    </source>
</reference>
<dbReference type="PRINTS" id="PR01004">
    <property type="entry name" value="FLGFLIJ"/>
</dbReference>
<keyword evidence="7" id="KW-1005">Bacterial flagellum biogenesis</keyword>
<dbReference type="Pfam" id="PF02050">
    <property type="entry name" value="FliJ"/>
    <property type="match status" value="1"/>
</dbReference>
<dbReference type="GO" id="GO:0009288">
    <property type="term" value="C:bacterial-type flagellum"/>
    <property type="evidence" value="ECO:0007669"/>
    <property type="project" value="InterPro"/>
</dbReference>
<keyword evidence="9" id="KW-0472">Membrane</keyword>
<keyword evidence="10" id="KW-1006">Bacterial flagellum protein export</keyword>
<dbReference type="InterPro" id="IPR052570">
    <property type="entry name" value="FliJ"/>
</dbReference>
<protein>
    <recommendedName>
        <fullName evidence="3">Flagellar FliJ protein</fullName>
    </recommendedName>
</protein>
<dbReference type="InterPro" id="IPR018006">
    <property type="entry name" value="Flag_FliJ_proteobac"/>
</dbReference>
<dbReference type="GO" id="GO:0015031">
    <property type="term" value="P:protein transport"/>
    <property type="evidence" value="ECO:0007669"/>
    <property type="project" value="UniProtKB-KW"/>
</dbReference>
<evidence type="ECO:0000256" key="4">
    <source>
        <dbReference type="ARBA" id="ARBA00022448"/>
    </source>
</evidence>
<comment type="caution">
    <text evidence="11">The sequence shown here is derived from an EMBL/GenBank/DDBJ whole genome shotgun (WGS) entry which is preliminary data.</text>
</comment>
<sequence>MFKRFPLQSLLDLAQLDSDTAAARLGASNGHERDMERRLQMLLEYRSEYSERMARVTQTGMHSVDLRNFREFIDKIDAAIELQRELVAKARIAVEAGQLHWHSQRRKLRSFDTLSQRHSVAERVSESRQEQKEQDELAVKSFLDKPMIMG</sequence>
<evidence type="ECO:0000256" key="6">
    <source>
        <dbReference type="ARBA" id="ARBA00022500"/>
    </source>
</evidence>
<keyword evidence="11" id="KW-0282">Flagellum</keyword>
<dbReference type="EMBL" id="JADKBR010000017">
    <property type="protein sequence ID" value="MBK8891429.1"/>
    <property type="molecule type" value="Genomic_DNA"/>
</dbReference>
<dbReference type="GO" id="GO:0044781">
    <property type="term" value="P:bacterial-type flagellum organization"/>
    <property type="evidence" value="ECO:0007669"/>
    <property type="project" value="UniProtKB-KW"/>
</dbReference>
<comment type="similarity">
    <text evidence="2">Belongs to the FliJ family.</text>
</comment>
<dbReference type="GO" id="GO:0071973">
    <property type="term" value="P:bacterial-type flagellum-dependent cell motility"/>
    <property type="evidence" value="ECO:0007669"/>
    <property type="project" value="InterPro"/>
</dbReference>
<dbReference type="InterPro" id="IPR053716">
    <property type="entry name" value="Flag_assembly_chemotaxis_eff"/>
</dbReference>
<keyword evidence="5" id="KW-1003">Cell membrane</keyword>
<evidence type="ECO:0000256" key="10">
    <source>
        <dbReference type="ARBA" id="ARBA00023225"/>
    </source>
</evidence>
<keyword evidence="4" id="KW-0813">Transport</keyword>
<dbReference type="Proteomes" id="UP000808146">
    <property type="component" value="Unassembled WGS sequence"/>
</dbReference>
<keyword evidence="8" id="KW-0653">Protein transport</keyword>
<dbReference type="PANTHER" id="PTHR38786:SF1">
    <property type="entry name" value="FLAGELLAR FLIJ PROTEIN"/>
    <property type="match status" value="1"/>
</dbReference>
<dbReference type="GO" id="GO:0006935">
    <property type="term" value="P:chemotaxis"/>
    <property type="evidence" value="ECO:0007669"/>
    <property type="project" value="UniProtKB-KW"/>
</dbReference>
<dbReference type="InterPro" id="IPR012823">
    <property type="entry name" value="Flagell_FliJ"/>
</dbReference>